<evidence type="ECO:0000256" key="8">
    <source>
        <dbReference type="ARBA" id="ARBA00023136"/>
    </source>
</evidence>
<gene>
    <name evidence="11" type="ORF">SASPL_120459</name>
</gene>
<dbReference type="InterPro" id="IPR032675">
    <property type="entry name" value="LRR_dom_sf"/>
</dbReference>
<keyword evidence="4" id="KW-0433">Leucine-rich repeat</keyword>
<evidence type="ECO:0000256" key="5">
    <source>
        <dbReference type="ARBA" id="ARBA00022692"/>
    </source>
</evidence>
<comment type="subcellular location">
    <subcellularLocation>
        <location evidence="1">Cell membrane</location>
        <topology evidence="1">Single-pass type I membrane protein</topology>
    </subcellularLocation>
</comment>
<sequence>MAETEVSNVASKIIAIEEICGLDMSSNQDLLKPDSNGNNHHNQAHDLDHSYIFVTGADGLPDDTLDDKGVAIGGASVPPPPEDSQYKKVGEFCEEAPHLIEGESGEVKPSKGHSHLVNYITCNHESSQENGQGVQVSVTDSGELNANKIESSLEAEVELVDSDGISESVAKVEGFHVSVADPQETRGSWIEDLSDIITRQVDGTIPEGPGELTFLVVLILSYNKLIGEIPKGGQVQTFSVGSFEGNPGLCGFGIPTSCGHTDDNGNGLTPREHDDLEEKGYIEWEYVCVAIGYYCGIREHCVATFILPKLQREILWKSRIGC</sequence>
<dbReference type="AlphaFoldDB" id="A0A8X8ZVA7"/>
<dbReference type="Proteomes" id="UP000298416">
    <property type="component" value="Unassembled WGS sequence"/>
</dbReference>
<organism evidence="11">
    <name type="scientific">Salvia splendens</name>
    <name type="common">Scarlet sage</name>
    <dbReference type="NCBI Taxonomy" id="180675"/>
    <lineage>
        <taxon>Eukaryota</taxon>
        <taxon>Viridiplantae</taxon>
        <taxon>Streptophyta</taxon>
        <taxon>Embryophyta</taxon>
        <taxon>Tracheophyta</taxon>
        <taxon>Spermatophyta</taxon>
        <taxon>Magnoliopsida</taxon>
        <taxon>eudicotyledons</taxon>
        <taxon>Gunneridae</taxon>
        <taxon>Pentapetalae</taxon>
        <taxon>asterids</taxon>
        <taxon>lamiids</taxon>
        <taxon>Lamiales</taxon>
        <taxon>Lamiaceae</taxon>
        <taxon>Nepetoideae</taxon>
        <taxon>Mentheae</taxon>
        <taxon>Salviinae</taxon>
        <taxon>Salvia</taxon>
        <taxon>Salvia subgen. Calosphace</taxon>
        <taxon>core Calosphace</taxon>
    </lineage>
</organism>
<accession>A0A8X8ZVA7</accession>
<evidence type="ECO:0000256" key="4">
    <source>
        <dbReference type="ARBA" id="ARBA00022614"/>
    </source>
</evidence>
<keyword evidence="8" id="KW-0472">Membrane</keyword>
<keyword evidence="12" id="KW-1185">Reference proteome</keyword>
<dbReference type="Gene3D" id="3.80.10.10">
    <property type="entry name" value="Ribonuclease Inhibitor"/>
    <property type="match status" value="1"/>
</dbReference>
<dbReference type="PANTHER" id="PTHR27004">
    <property type="entry name" value="RECEPTOR-LIKE PROTEIN 12 ISOFORM X1"/>
    <property type="match status" value="1"/>
</dbReference>
<evidence type="ECO:0000313" key="11">
    <source>
        <dbReference type="EMBL" id="KAG6418258.1"/>
    </source>
</evidence>
<evidence type="ECO:0000256" key="3">
    <source>
        <dbReference type="ARBA" id="ARBA00022475"/>
    </source>
</evidence>
<keyword evidence="10" id="KW-0325">Glycoprotein</keyword>
<evidence type="ECO:0000256" key="2">
    <source>
        <dbReference type="ARBA" id="ARBA00009592"/>
    </source>
</evidence>
<keyword evidence="3" id="KW-1003">Cell membrane</keyword>
<dbReference type="GO" id="GO:0005886">
    <property type="term" value="C:plasma membrane"/>
    <property type="evidence" value="ECO:0007669"/>
    <property type="project" value="UniProtKB-SubCell"/>
</dbReference>
<proteinExistence type="inferred from homology"/>
<evidence type="ECO:0000256" key="6">
    <source>
        <dbReference type="ARBA" id="ARBA00022737"/>
    </source>
</evidence>
<reference evidence="11" key="1">
    <citation type="submission" date="2018-01" db="EMBL/GenBank/DDBJ databases">
        <authorList>
            <person name="Mao J.F."/>
        </authorList>
    </citation>
    <scope>NUCLEOTIDE SEQUENCE</scope>
    <source>
        <strain evidence="11">Huo1</strain>
        <tissue evidence="11">Leaf</tissue>
    </source>
</reference>
<reference evidence="11" key="2">
    <citation type="submission" date="2020-08" db="EMBL/GenBank/DDBJ databases">
        <title>Plant Genome Project.</title>
        <authorList>
            <person name="Zhang R.-G."/>
        </authorList>
    </citation>
    <scope>NUCLEOTIDE SEQUENCE</scope>
    <source>
        <strain evidence="11">Huo1</strain>
        <tissue evidence="11">Leaf</tissue>
    </source>
</reference>
<protein>
    <submittedName>
        <fullName evidence="11">Uncharacterized protein</fullName>
    </submittedName>
</protein>
<evidence type="ECO:0000313" key="12">
    <source>
        <dbReference type="Proteomes" id="UP000298416"/>
    </source>
</evidence>
<comment type="similarity">
    <text evidence="2">Belongs to the RLP family.</text>
</comment>
<name>A0A8X8ZVA7_SALSN</name>
<evidence type="ECO:0000256" key="10">
    <source>
        <dbReference type="ARBA" id="ARBA00023180"/>
    </source>
</evidence>
<keyword evidence="9" id="KW-0675">Receptor</keyword>
<evidence type="ECO:0000256" key="1">
    <source>
        <dbReference type="ARBA" id="ARBA00004251"/>
    </source>
</evidence>
<dbReference type="EMBL" id="PNBA02000007">
    <property type="protein sequence ID" value="KAG6418258.1"/>
    <property type="molecule type" value="Genomic_DNA"/>
</dbReference>
<keyword evidence="7" id="KW-1133">Transmembrane helix</keyword>
<keyword evidence="5" id="KW-0812">Transmembrane</keyword>
<evidence type="ECO:0000256" key="7">
    <source>
        <dbReference type="ARBA" id="ARBA00022989"/>
    </source>
</evidence>
<comment type="caution">
    <text evidence="11">The sequence shown here is derived from an EMBL/GenBank/DDBJ whole genome shotgun (WGS) entry which is preliminary data.</text>
</comment>
<evidence type="ECO:0000256" key="9">
    <source>
        <dbReference type="ARBA" id="ARBA00023170"/>
    </source>
</evidence>
<keyword evidence="6" id="KW-0677">Repeat</keyword>
<dbReference type="PANTHER" id="PTHR27004:SF203">
    <property type="entry name" value="LEUCINE-RICH REPEAT-CONTAINING N-TERMINAL PLANT-TYPE DOMAIN-CONTAINING PROTEIN"/>
    <property type="match status" value="1"/>
</dbReference>